<dbReference type="SUPFAM" id="SSF52096">
    <property type="entry name" value="ClpP/crotonase"/>
    <property type="match status" value="1"/>
</dbReference>
<evidence type="ECO:0000256" key="1">
    <source>
        <dbReference type="ARBA" id="ARBA00005005"/>
    </source>
</evidence>
<keyword evidence="5" id="KW-0520">NAD</keyword>
<keyword evidence="2" id="KW-0276">Fatty acid metabolism</keyword>
<dbReference type="InterPro" id="IPR036291">
    <property type="entry name" value="NAD(P)-bd_dom_sf"/>
</dbReference>
<name>A0A6L6HPM5_9RHOB</name>
<dbReference type="GO" id="GO:0003857">
    <property type="term" value="F:(3S)-3-hydroxyacyl-CoA dehydrogenase (NAD+) activity"/>
    <property type="evidence" value="ECO:0007669"/>
    <property type="project" value="UniProtKB-EC"/>
</dbReference>
<sequence length="766" mass="79817">MNKPFGDAAPVALGAAETGVRRAAVIGAGSMGSGIAAQFANAGIPVDLLDMPGGDTRIALAEGGIARQLKAGGFMVPEAAALVRPGNVEDHLDRLAEADWIVEAVIEDLGIKRDLYRRIDAVRRPGSIVSSNTSTILRGDLVEGLGKAFARDFIVTHFFNPPRVMRLVEIVPAPETPAALLARADAANRAILGKTVVICRDTPGFIANRIGCYWMAVAALEAAHLGLTVEQADAVNAAFDIPRTGVFGLFDLIGIDLVPHVWGSLHATLPAGDGLQAFNLSGDALFRAMVAEGRHGRKTGQGFYRKSPKGTREALDLATGQYRAEAAAGALPGHGRDLAALLADDGPLGRYAFSVLSHVVAYAAQNGPDIADDVETIDTAVVLGYSWREGPFRLADRAGVAALAARMTAEGREIPRLLAAAAAQGGFYRDGQPLRTDGQGRAPIAAPGILGGAAQIGGNGAARLRDIGEDVACLELATKMNTFAPEVFEVLDKTLARAGHDFRALVLGNEDPRAFSAGADLGFILRMIDEGGTAALDRYLQRGQDLFLQLKYAPVPVVAAAHGFALGGGCEFMLHADAVVAHAELSAGLPEIRVGLIPGWGGCTQLTLRGQAAGAVPAALHAFDVIRTGAPATSAAQAFGLGLLRAGDDIVMHRDALLPAAKVRALAMASGYVAPAPATLTPAGAEGRAAIADRIAEERAAGRMTETDAAIGGLLAQVLTGGDHTDPITETQMMALEREAFLHLVVQPTTRARMNHMLETGKPLRN</sequence>
<dbReference type="UniPathway" id="UPA00659"/>
<dbReference type="CDD" id="cd06558">
    <property type="entry name" value="crotonase-like"/>
    <property type="match status" value="1"/>
</dbReference>
<dbReference type="Gene3D" id="1.10.1040.50">
    <property type="match status" value="1"/>
</dbReference>
<evidence type="ECO:0000256" key="2">
    <source>
        <dbReference type="ARBA" id="ARBA00022832"/>
    </source>
</evidence>
<evidence type="ECO:0000313" key="11">
    <source>
        <dbReference type="Proteomes" id="UP000481417"/>
    </source>
</evidence>
<dbReference type="InterPro" id="IPR006108">
    <property type="entry name" value="3HC_DH_C"/>
</dbReference>
<feature type="domain" description="3-hydroxyacyl-CoA dehydrogenase C-terminal" evidence="8">
    <location>
        <begin position="204"/>
        <end position="305"/>
    </location>
</feature>
<evidence type="ECO:0000256" key="5">
    <source>
        <dbReference type="ARBA" id="ARBA00023027"/>
    </source>
</evidence>
<evidence type="ECO:0000259" key="9">
    <source>
        <dbReference type="Pfam" id="PF02737"/>
    </source>
</evidence>
<dbReference type="GO" id="GO:0070403">
    <property type="term" value="F:NAD+ binding"/>
    <property type="evidence" value="ECO:0007669"/>
    <property type="project" value="InterPro"/>
</dbReference>
<dbReference type="InterPro" id="IPR006176">
    <property type="entry name" value="3-OHacyl-CoA_DH_NAD-bd"/>
</dbReference>
<dbReference type="Gene3D" id="3.40.50.720">
    <property type="entry name" value="NAD(P)-binding Rossmann-like Domain"/>
    <property type="match status" value="1"/>
</dbReference>
<keyword evidence="3" id="KW-0442">Lipid degradation</keyword>
<keyword evidence="4" id="KW-0560">Oxidoreductase</keyword>
<dbReference type="Proteomes" id="UP000481417">
    <property type="component" value="Unassembled WGS sequence"/>
</dbReference>
<evidence type="ECO:0000256" key="6">
    <source>
        <dbReference type="ARBA" id="ARBA00023098"/>
    </source>
</evidence>
<organism evidence="10 11">
    <name type="scientific">Paracoccus lichenicola</name>
    <dbReference type="NCBI Taxonomy" id="2665644"/>
    <lineage>
        <taxon>Bacteria</taxon>
        <taxon>Pseudomonadati</taxon>
        <taxon>Pseudomonadota</taxon>
        <taxon>Alphaproteobacteria</taxon>
        <taxon>Rhodobacterales</taxon>
        <taxon>Paracoccaceae</taxon>
        <taxon>Paracoccus</taxon>
    </lineage>
</organism>
<protein>
    <submittedName>
        <fullName evidence="10">3-hydroxyacyl-CoA dehydrogenase</fullName>
    </submittedName>
</protein>
<evidence type="ECO:0000256" key="4">
    <source>
        <dbReference type="ARBA" id="ARBA00023002"/>
    </source>
</evidence>
<dbReference type="PANTHER" id="PTHR48075:SF7">
    <property type="entry name" value="3-HYDROXYACYL-COA DEHYDROGENASE-RELATED"/>
    <property type="match status" value="1"/>
</dbReference>
<comment type="caution">
    <text evidence="10">The sequence shown here is derived from an EMBL/GenBank/DDBJ whole genome shotgun (WGS) entry which is preliminary data.</text>
</comment>
<reference evidence="10 11" key="1">
    <citation type="submission" date="2019-11" db="EMBL/GenBank/DDBJ databases">
        <authorList>
            <person name="Lang L."/>
        </authorList>
    </citation>
    <scope>NUCLEOTIDE SEQUENCE [LARGE SCALE GENOMIC DNA]</scope>
    <source>
        <strain evidence="10 11">YIM 132242</strain>
    </source>
</reference>
<accession>A0A6L6HPM5</accession>
<feature type="domain" description="3-hydroxyacyl-CoA dehydrogenase NAD binding" evidence="9">
    <location>
        <begin position="23"/>
        <end position="201"/>
    </location>
</feature>
<dbReference type="GO" id="GO:0006635">
    <property type="term" value="P:fatty acid beta-oxidation"/>
    <property type="evidence" value="ECO:0007669"/>
    <property type="project" value="UniProtKB-UniPathway"/>
</dbReference>
<dbReference type="Pfam" id="PF00378">
    <property type="entry name" value="ECH_1"/>
    <property type="match status" value="1"/>
</dbReference>
<comment type="catalytic activity">
    <reaction evidence="7">
        <text>a (3S)-3-hydroxyacyl-CoA + NAD(+) = a 3-oxoacyl-CoA + NADH + H(+)</text>
        <dbReference type="Rhea" id="RHEA:22432"/>
        <dbReference type="ChEBI" id="CHEBI:15378"/>
        <dbReference type="ChEBI" id="CHEBI:57318"/>
        <dbReference type="ChEBI" id="CHEBI:57540"/>
        <dbReference type="ChEBI" id="CHEBI:57945"/>
        <dbReference type="ChEBI" id="CHEBI:90726"/>
        <dbReference type="EC" id="1.1.1.35"/>
    </reaction>
</comment>
<dbReference type="InterPro" id="IPR001753">
    <property type="entry name" value="Enoyl-CoA_hydra/iso"/>
</dbReference>
<dbReference type="Gene3D" id="3.90.226.10">
    <property type="entry name" value="2-enoyl-CoA Hydratase, Chain A, domain 1"/>
    <property type="match status" value="1"/>
</dbReference>
<dbReference type="SUPFAM" id="SSF51735">
    <property type="entry name" value="NAD(P)-binding Rossmann-fold domains"/>
    <property type="match status" value="1"/>
</dbReference>
<dbReference type="RefSeq" id="WP_154764335.1">
    <property type="nucleotide sequence ID" value="NZ_WMBT01000003.1"/>
</dbReference>
<dbReference type="Pfam" id="PF02737">
    <property type="entry name" value="3HCDH_N"/>
    <property type="match status" value="1"/>
</dbReference>
<evidence type="ECO:0000259" key="8">
    <source>
        <dbReference type="Pfam" id="PF00725"/>
    </source>
</evidence>
<dbReference type="PANTHER" id="PTHR48075">
    <property type="entry name" value="3-HYDROXYACYL-COA DEHYDROGENASE FAMILY PROTEIN"/>
    <property type="match status" value="1"/>
</dbReference>
<dbReference type="EMBL" id="WMBT01000003">
    <property type="protein sequence ID" value="MTE00281.1"/>
    <property type="molecule type" value="Genomic_DNA"/>
</dbReference>
<keyword evidence="11" id="KW-1185">Reference proteome</keyword>
<dbReference type="SUPFAM" id="SSF48179">
    <property type="entry name" value="6-phosphogluconate dehydrogenase C-terminal domain-like"/>
    <property type="match status" value="2"/>
</dbReference>
<gene>
    <name evidence="10" type="ORF">GIY56_08275</name>
</gene>
<evidence type="ECO:0000313" key="10">
    <source>
        <dbReference type="EMBL" id="MTE00281.1"/>
    </source>
</evidence>
<evidence type="ECO:0000256" key="7">
    <source>
        <dbReference type="ARBA" id="ARBA00049556"/>
    </source>
</evidence>
<proteinExistence type="predicted"/>
<dbReference type="Pfam" id="PF00725">
    <property type="entry name" value="3HCDH"/>
    <property type="match status" value="1"/>
</dbReference>
<dbReference type="AlphaFoldDB" id="A0A6L6HPM5"/>
<dbReference type="InterPro" id="IPR029045">
    <property type="entry name" value="ClpP/crotonase-like_dom_sf"/>
</dbReference>
<evidence type="ECO:0000256" key="3">
    <source>
        <dbReference type="ARBA" id="ARBA00022963"/>
    </source>
</evidence>
<comment type="pathway">
    <text evidence="1">Lipid metabolism; fatty acid beta-oxidation.</text>
</comment>
<keyword evidence="6" id="KW-0443">Lipid metabolism</keyword>
<dbReference type="InterPro" id="IPR008927">
    <property type="entry name" value="6-PGluconate_DH-like_C_sf"/>
</dbReference>